<feature type="region of interest" description="Disordered" evidence="1">
    <location>
        <begin position="1"/>
        <end position="128"/>
    </location>
</feature>
<dbReference type="AlphaFoldDB" id="A0A6A6NW34"/>
<feature type="compositionally biased region" description="Low complexity" evidence="1">
    <location>
        <begin position="92"/>
        <end position="106"/>
    </location>
</feature>
<reference evidence="2" key="1">
    <citation type="journal article" date="2020" name="Stud. Mycol.">
        <title>101 Dothideomycetes genomes: a test case for predicting lifestyles and emergence of pathogens.</title>
        <authorList>
            <person name="Haridas S."/>
            <person name="Albert R."/>
            <person name="Binder M."/>
            <person name="Bloem J."/>
            <person name="Labutti K."/>
            <person name="Salamov A."/>
            <person name="Andreopoulos B."/>
            <person name="Baker S."/>
            <person name="Barry K."/>
            <person name="Bills G."/>
            <person name="Bluhm B."/>
            <person name="Cannon C."/>
            <person name="Castanera R."/>
            <person name="Culley D."/>
            <person name="Daum C."/>
            <person name="Ezra D."/>
            <person name="Gonzalez J."/>
            <person name="Henrissat B."/>
            <person name="Kuo A."/>
            <person name="Liang C."/>
            <person name="Lipzen A."/>
            <person name="Lutzoni F."/>
            <person name="Magnuson J."/>
            <person name="Mondo S."/>
            <person name="Nolan M."/>
            <person name="Ohm R."/>
            <person name="Pangilinan J."/>
            <person name="Park H.-J."/>
            <person name="Ramirez L."/>
            <person name="Alfaro M."/>
            <person name="Sun H."/>
            <person name="Tritt A."/>
            <person name="Yoshinaga Y."/>
            <person name="Zwiers L.-H."/>
            <person name="Turgeon B."/>
            <person name="Goodwin S."/>
            <person name="Spatafora J."/>
            <person name="Crous P."/>
            <person name="Grigoriev I."/>
        </authorList>
    </citation>
    <scope>NUCLEOTIDE SEQUENCE</scope>
    <source>
        <strain evidence="2">ATCC 16933</strain>
    </source>
</reference>
<organism evidence="2 3">
    <name type="scientific">Lineolata rhizophorae</name>
    <dbReference type="NCBI Taxonomy" id="578093"/>
    <lineage>
        <taxon>Eukaryota</taxon>
        <taxon>Fungi</taxon>
        <taxon>Dikarya</taxon>
        <taxon>Ascomycota</taxon>
        <taxon>Pezizomycotina</taxon>
        <taxon>Dothideomycetes</taxon>
        <taxon>Dothideomycetes incertae sedis</taxon>
        <taxon>Lineolatales</taxon>
        <taxon>Lineolataceae</taxon>
        <taxon>Lineolata</taxon>
    </lineage>
</organism>
<dbReference type="EMBL" id="MU001686">
    <property type="protein sequence ID" value="KAF2455714.1"/>
    <property type="molecule type" value="Genomic_DNA"/>
</dbReference>
<feature type="compositionally biased region" description="Basic residues" evidence="1">
    <location>
        <begin position="476"/>
        <end position="486"/>
    </location>
</feature>
<evidence type="ECO:0000313" key="2">
    <source>
        <dbReference type="EMBL" id="KAF2455714.1"/>
    </source>
</evidence>
<feature type="region of interest" description="Disordered" evidence="1">
    <location>
        <begin position="404"/>
        <end position="486"/>
    </location>
</feature>
<feature type="compositionally biased region" description="Polar residues" evidence="1">
    <location>
        <begin position="356"/>
        <end position="377"/>
    </location>
</feature>
<feature type="compositionally biased region" description="Polar residues" evidence="1">
    <location>
        <begin position="34"/>
        <end position="53"/>
    </location>
</feature>
<feature type="region of interest" description="Disordered" evidence="1">
    <location>
        <begin position="142"/>
        <end position="222"/>
    </location>
</feature>
<feature type="compositionally biased region" description="Basic and acidic residues" evidence="1">
    <location>
        <begin position="248"/>
        <end position="259"/>
    </location>
</feature>
<proteinExistence type="predicted"/>
<protein>
    <submittedName>
        <fullName evidence="2">Uncharacterized protein</fullName>
    </submittedName>
</protein>
<feature type="compositionally biased region" description="Low complexity" evidence="1">
    <location>
        <begin position="296"/>
        <end position="307"/>
    </location>
</feature>
<feature type="compositionally biased region" description="Polar residues" evidence="1">
    <location>
        <begin position="108"/>
        <end position="117"/>
    </location>
</feature>
<name>A0A6A6NW34_9PEZI</name>
<feature type="compositionally biased region" description="Low complexity" evidence="1">
    <location>
        <begin position="413"/>
        <end position="462"/>
    </location>
</feature>
<evidence type="ECO:0000256" key="1">
    <source>
        <dbReference type="SAM" id="MobiDB-lite"/>
    </source>
</evidence>
<sequence>MGYLSKQEPSSQSVTLTTASDSDSADVVAPLPVHNSTTSANIANLEAASSSSIEPAREDAGFNSTSFMEASWSSSSDQISSPLPSVTPPPRASSTPPRRSASARASMYASTHRNSTFRPVPPPSIYSDSAWRAVHPPLPYVPSGQPFLPMPSLSMRSIPPSPANPGYYSSLSRHNSRRNSRSWKGSSGAGPAPSTVSSRSSSSLGSSMPKSPLSHMRRASEPDVPVLPYSEWVRRRELQQGPSYQWSQREREWERERARESRRLPELWESLAFEQAMQQQHEQLRREELLRKQKSASELSAHSNASSSRRRSWLPELPERYKRHSVAAVDSPPPVPPKVDEVPASARHARHASVGASPSTSATGIATTHAQAGPSTQPSSLGPVPLGPPHRARSIKMHRGAAARLVDVDRGSRSASSRSGDSAGSVSRSSSATRSSGPAAGAPTTTTAAAARTPSLAGPAAARSQMGAGAGTAASAKRKRGSVLVT</sequence>
<keyword evidence="3" id="KW-1185">Reference proteome</keyword>
<feature type="compositionally biased region" description="Low complexity" evidence="1">
    <location>
        <begin position="191"/>
        <end position="214"/>
    </location>
</feature>
<feature type="region of interest" description="Disordered" evidence="1">
    <location>
        <begin position="240"/>
        <end position="259"/>
    </location>
</feature>
<feature type="compositionally biased region" description="Low complexity" evidence="1">
    <location>
        <begin position="71"/>
        <end position="84"/>
    </location>
</feature>
<feature type="compositionally biased region" description="Polar residues" evidence="1">
    <location>
        <begin position="7"/>
        <end position="22"/>
    </location>
</feature>
<dbReference type="Proteomes" id="UP000799766">
    <property type="component" value="Unassembled WGS sequence"/>
</dbReference>
<accession>A0A6A6NW34</accession>
<feature type="region of interest" description="Disordered" evidence="1">
    <location>
        <begin position="291"/>
        <end position="312"/>
    </location>
</feature>
<evidence type="ECO:0000313" key="3">
    <source>
        <dbReference type="Proteomes" id="UP000799766"/>
    </source>
</evidence>
<gene>
    <name evidence="2" type="ORF">BDY21DRAFT_365437</name>
</gene>
<feature type="region of interest" description="Disordered" evidence="1">
    <location>
        <begin position="325"/>
        <end position="392"/>
    </location>
</feature>